<accession>A0A7T7CGC7</accession>
<keyword evidence="3" id="KW-1185">Reference proteome</keyword>
<feature type="domain" description="Na+-translocating membrane potential-generating system MpsC" evidence="1">
    <location>
        <begin position="10"/>
        <end position="115"/>
    </location>
</feature>
<protein>
    <submittedName>
        <fullName evidence="2">DUF2294 family protein</fullName>
    </submittedName>
</protein>
<dbReference type="RefSeq" id="WP_200085468.1">
    <property type="nucleotide sequence ID" value="NZ_CP054706.1"/>
</dbReference>
<evidence type="ECO:0000259" key="1">
    <source>
        <dbReference type="Pfam" id="PF10057"/>
    </source>
</evidence>
<dbReference type="AlphaFoldDB" id="A0A7T7CGC7"/>
<proteinExistence type="predicted"/>
<name>A0A7T7CGC7_9BACI</name>
<organism evidence="2 3">
    <name type="scientific">Salicibibacter cibi</name>
    <dbReference type="NCBI Taxonomy" id="2743001"/>
    <lineage>
        <taxon>Bacteria</taxon>
        <taxon>Bacillati</taxon>
        <taxon>Bacillota</taxon>
        <taxon>Bacilli</taxon>
        <taxon>Bacillales</taxon>
        <taxon>Bacillaceae</taxon>
        <taxon>Salicibibacter</taxon>
    </lineage>
</organism>
<dbReference type="Proteomes" id="UP000595349">
    <property type="component" value="Chromosome"/>
</dbReference>
<dbReference type="Pfam" id="PF10057">
    <property type="entry name" value="MpsC"/>
    <property type="match status" value="1"/>
</dbReference>
<gene>
    <name evidence="2" type="ORF">HUG20_14785</name>
</gene>
<sequence>MEAVSDSLRSTLKKDISQLYNKVNQEMYGLGVKKQKIEFLNNAVVIFSEHKRAPDLEALQHQYKELTIAADAALISEFKKRLKRDIQYHLSKDVHTVLKDFDPETEFACTVIYFKEDRL</sequence>
<dbReference type="KEGG" id="scib:HUG20_14785"/>
<evidence type="ECO:0000313" key="3">
    <source>
        <dbReference type="Proteomes" id="UP000595349"/>
    </source>
</evidence>
<dbReference type="EMBL" id="CP054706">
    <property type="protein sequence ID" value="QQK81035.1"/>
    <property type="molecule type" value="Genomic_DNA"/>
</dbReference>
<reference evidence="2 3" key="1">
    <citation type="submission" date="2020-06" db="EMBL/GenBank/DDBJ databases">
        <title>Genomic analysis of Salicibibacter sp. NKC21-4.</title>
        <authorList>
            <person name="Oh Y.J."/>
        </authorList>
    </citation>
    <scope>NUCLEOTIDE SEQUENCE [LARGE SCALE GENOMIC DNA]</scope>
    <source>
        <strain evidence="2 3">NKC21-4</strain>
    </source>
</reference>
<dbReference type="InterPro" id="IPR018745">
    <property type="entry name" value="MpsC"/>
</dbReference>
<evidence type="ECO:0000313" key="2">
    <source>
        <dbReference type="EMBL" id="QQK81035.1"/>
    </source>
</evidence>